<dbReference type="Gene3D" id="3.30.300.30">
    <property type="match status" value="1"/>
</dbReference>
<dbReference type="Pfam" id="PF00501">
    <property type="entry name" value="AMP-binding"/>
    <property type="match status" value="1"/>
</dbReference>
<dbReference type="EMBL" id="BMQA01000040">
    <property type="protein sequence ID" value="GGJ51298.1"/>
    <property type="molecule type" value="Genomic_DNA"/>
</dbReference>
<sequence length="512" mass="53959">MPLVRRLDSPVDTLLRRAAARAPGRPALTTEQGSWTFGELDREADRVARWVHGALRRADACVALACTLDAVFPALYFGVLRGGRPLALLDPQAGSAAARRLCEAAGAEIALVPRALAERLRAERARLPRLHTVVVTDAGPGGEPGGRGPGAGVLPAAVLAAAGPAPFETPVRDTAAVACIQHLPHPTGGLREVRVSHRNLLANAAQTALAHRLDGDSVVVNQLRVFRPALLGAAVHAQAQQVLVSDPDPYTGMTVSRGRRATHYYGLSSRLARLAAGEQPAGRLTDLRAVHCGGGGVLEPFAARRLERALRVPVLQDHGIGELGALSHVQERGARPERGAVGVPLPGTECRVVDFGTRAPAPVFGEGEVELRGPQIPAGRADGWLATGDAGYLDLDGRLHVVRRAGFPFASGDALVAPGVVEWVLLQDPRVADCTVADVPDPLHGSAVWAGVVLRGRARRVPGVLAAVTAHANARLGPGEQIRRLDELGTIPRDLAGRTERRLLIRQYLTAA</sequence>
<dbReference type="RefSeq" id="WP_189315615.1">
    <property type="nucleotide sequence ID" value="NZ_BMQA01000040.1"/>
</dbReference>
<dbReference type="InterPro" id="IPR025110">
    <property type="entry name" value="AMP-bd_C"/>
</dbReference>
<evidence type="ECO:0000259" key="2">
    <source>
        <dbReference type="Pfam" id="PF13193"/>
    </source>
</evidence>
<dbReference type="InterPro" id="IPR050237">
    <property type="entry name" value="ATP-dep_AMP-bd_enzyme"/>
</dbReference>
<dbReference type="Proteomes" id="UP000657574">
    <property type="component" value="Unassembled WGS sequence"/>
</dbReference>
<evidence type="ECO:0000259" key="1">
    <source>
        <dbReference type="Pfam" id="PF00501"/>
    </source>
</evidence>
<dbReference type="InterPro" id="IPR000873">
    <property type="entry name" value="AMP-dep_synth/lig_dom"/>
</dbReference>
<organism evidence="3 4">
    <name type="scientific">Streptomyces brasiliensis</name>
    <dbReference type="NCBI Taxonomy" id="1954"/>
    <lineage>
        <taxon>Bacteria</taxon>
        <taxon>Bacillati</taxon>
        <taxon>Actinomycetota</taxon>
        <taxon>Actinomycetes</taxon>
        <taxon>Kitasatosporales</taxon>
        <taxon>Streptomycetaceae</taxon>
        <taxon>Streptomyces</taxon>
    </lineage>
</organism>
<name>A0A917L9B8_9ACTN</name>
<keyword evidence="4" id="KW-1185">Reference proteome</keyword>
<dbReference type="PANTHER" id="PTHR43767">
    <property type="entry name" value="LONG-CHAIN-FATTY-ACID--COA LIGASE"/>
    <property type="match status" value="1"/>
</dbReference>
<dbReference type="InterPro" id="IPR042099">
    <property type="entry name" value="ANL_N_sf"/>
</dbReference>
<evidence type="ECO:0000313" key="4">
    <source>
        <dbReference type="Proteomes" id="UP000657574"/>
    </source>
</evidence>
<reference evidence="3" key="2">
    <citation type="submission" date="2020-09" db="EMBL/GenBank/DDBJ databases">
        <authorList>
            <person name="Sun Q."/>
            <person name="Ohkuma M."/>
        </authorList>
    </citation>
    <scope>NUCLEOTIDE SEQUENCE</scope>
    <source>
        <strain evidence="3">JCM 3086</strain>
    </source>
</reference>
<dbReference type="InterPro" id="IPR045851">
    <property type="entry name" value="AMP-bd_C_sf"/>
</dbReference>
<protein>
    <submittedName>
        <fullName evidence="3">Uncharacterized protein</fullName>
    </submittedName>
</protein>
<dbReference type="AlphaFoldDB" id="A0A917L9B8"/>
<dbReference type="Gene3D" id="3.40.50.12780">
    <property type="entry name" value="N-terminal domain of ligase-like"/>
    <property type="match status" value="1"/>
</dbReference>
<dbReference type="SUPFAM" id="SSF56801">
    <property type="entry name" value="Acetyl-CoA synthetase-like"/>
    <property type="match status" value="1"/>
</dbReference>
<reference evidence="3" key="1">
    <citation type="journal article" date="2014" name="Int. J. Syst. Evol. Microbiol.">
        <title>Complete genome sequence of Corynebacterium casei LMG S-19264T (=DSM 44701T), isolated from a smear-ripened cheese.</title>
        <authorList>
            <consortium name="US DOE Joint Genome Institute (JGI-PGF)"/>
            <person name="Walter F."/>
            <person name="Albersmeier A."/>
            <person name="Kalinowski J."/>
            <person name="Ruckert C."/>
        </authorList>
    </citation>
    <scope>NUCLEOTIDE SEQUENCE</scope>
    <source>
        <strain evidence="3">JCM 3086</strain>
    </source>
</reference>
<dbReference type="PANTHER" id="PTHR43767:SF1">
    <property type="entry name" value="NONRIBOSOMAL PEPTIDE SYNTHASE PES1 (EUROFUNG)-RELATED"/>
    <property type="match status" value="1"/>
</dbReference>
<feature type="domain" description="AMP-binding enzyme C-terminal" evidence="2">
    <location>
        <begin position="421"/>
        <end position="484"/>
    </location>
</feature>
<dbReference type="Pfam" id="PF13193">
    <property type="entry name" value="AMP-binding_C"/>
    <property type="match status" value="1"/>
</dbReference>
<evidence type="ECO:0000313" key="3">
    <source>
        <dbReference type="EMBL" id="GGJ51298.1"/>
    </source>
</evidence>
<feature type="domain" description="AMP-dependent synthetase/ligase" evidence="1">
    <location>
        <begin position="15"/>
        <end position="376"/>
    </location>
</feature>
<accession>A0A917L9B8</accession>
<dbReference type="GO" id="GO:0016878">
    <property type="term" value="F:acid-thiol ligase activity"/>
    <property type="evidence" value="ECO:0007669"/>
    <property type="project" value="UniProtKB-ARBA"/>
</dbReference>
<gene>
    <name evidence="3" type="ORF">GCM10010121_072750</name>
</gene>
<proteinExistence type="predicted"/>
<comment type="caution">
    <text evidence="3">The sequence shown here is derived from an EMBL/GenBank/DDBJ whole genome shotgun (WGS) entry which is preliminary data.</text>
</comment>